<dbReference type="Proteomes" id="UP000051260">
    <property type="component" value="Unassembled WGS sequence"/>
</dbReference>
<evidence type="ECO:0000313" key="2">
    <source>
        <dbReference type="Proteomes" id="UP000051260"/>
    </source>
</evidence>
<keyword evidence="2" id="KW-1185">Reference proteome</keyword>
<protein>
    <submittedName>
        <fullName evidence="1">Uncharacterized protein</fullName>
    </submittedName>
</protein>
<gene>
    <name evidence="1" type="ORF">RUE5091_02598</name>
</gene>
<organism evidence="1 2">
    <name type="scientific">Ruegeria denitrificans</name>
    <dbReference type="NCBI Taxonomy" id="1715692"/>
    <lineage>
        <taxon>Bacteria</taxon>
        <taxon>Pseudomonadati</taxon>
        <taxon>Pseudomonadota</taxon>
        <taxon>Alphaproteobacteria</taxon>
        <taxon>Rhodobacterales</taxon>
        <taxon>Roseobacteraceae</taxon>
        <taxon>Ruegeria</taxon>
    </lineage>
</organism>
<accession>A0A0P1IIL1</accession>
<sequence>MDTGQRLFQDIRHEFHDNSIYALKLISPDPNNGDWVSELILDIDHIEDWIRRDNGRFSFSLCQVNLCFEGVSDLTVSFSFPKLTITPLPIDRITRSREPVRVHGMDYFEFVWTKALNDRRGGRICFHATGYRIERVGKPVTCEEQYLPKHLRLPS</sequence>
<dbReference type="EMBL" id="CYUD01000007">
    <property type="protein sequence ID" value="CUK04189.1"/>
    <property type="molecule type" value="Genomic_DNA"/>
</dbReference>
<reference evidence="2" key="1">
    <citation type="submission" date="2015-09" db="EMBL/GenBank/DDBJ databases">
        <authorList>
            <person name="Rodrigo-Torres L."/>
            <person name="Arahal D.R."/>
        </authorList>
    </citation>
    <scope>NUCLEOTIDE SEQUENCE [LARGE SCALE GENOMIC DNA]</scope>
    <source>
        <strain evidence="2">CECT 5091</strain>
    </source>
</reference>
<name>A0A0P1IIL1_9RHOB</name>
<dbReference type="AlphaFoldDB" id="A0A0P1IIL1"/>
<evidence type="ECO:0000313" key="1">
    <source>
        <dbReference type="EMBL" id="CUK04189.1"/>
    </source>
</evidence>
<dbReference type="STRING" id="1715692.RUE5091_02598"/>
<proteinExistence type="predicted"/>